<protein>
    <submittedName>
        <fullName evidence="1">TIR domain-containing protein</fullName>
    </submittedName>
</protein>
<dbReference type="AlphaFoldDB" id="A0A702HLJ4"/>
<name>A0A702HLJ4_SALET</name>
<dbReference type="InterPro" id="IPR035897">
    <property type="entry name" value="Toll_tir_struct_dom_sf"/>
</dbReference>
<accession>A0A702HLJ4</accession>
<dbReference type="SUPFAM" id="SSF52200">
    <property type="entry name" value="Toll/Interleukin receptor TIR domain"/>
    <property type="match status" value="1"/>
</dbReference>
<comment type="caution">
    <text evidence="1">The sequence shown here is derived from an EMBL/GenBank/DDBJ whole genome shotgun (WGS) entry which is preliminary data.</text>
</comment>
<evidence type="ECO:0000313" key="2">
    <source>
        <dbReference type="EMBL" id="HAC6813067.1"/>
    </source>
</evidence>
<proteinExistence type="predicted"/>
<organism evidence="1">
    <name type="scientific">Salmonella enterica subsp. enterica serovar Agona</name>
    <dbReference type="NCBI Taxonomy" id="58095"/>
    <lineage>
        <taxon>Bacteria</taxon>
        <taxon>Pseudomonadati</taxon>
        <taxon>Pseudomonadota</taxon>
        <taxon>Gammaproteobacteria</taxon>
        <taxon>Enterobacterales</taxon>
        <taxon>Enterobacteriaceae</taxon>
        <taxon>Salmonella</taxon>
    </lineage>
</organism>
<reference evidence="1" key="2">
    <citation type="submission" date="2018-07" db="EMBL/GenBank/DDBJ databases">
        <authorList>
            <consortium name="NCBI Pathogen Detection Project"/>
        </authorList>
    </citation>
    <scope>NUCLEOTIDE SEQUENCE</scope>
    <source>
        <strain evidence="1">09-3426</strain>
    </source>
</reference>
<feature type="non-terminal residue" evidence="1">
    <location>
        <position position="54"/>
    </location>
</feature>
<gene>
    <name evidence="1" type="ORF">G0D82_24685</name>
    <name evidence="2" type="ORF">G0D82_24735</name>
</gene>
<dbReference type="EMBL" id="DAAMIM010000072">
    <property type="protein sequence ID" value="HAC6813067.1"/>
    <property type="molecule type" value="Genomic_DNA"/>
</dbReference>
<dbReference type="EMBL" id="DAAMIM010000071">
    <property type="protein sequence ID" value="HAC6813059.1"/>
    <property type="molecule type" value="Genomic_DNA"/>
</dbReference>
<reference evidence="1" key="1">
    <citation type="journal article" date="2018" name="Genome Biol.">
        <title>SKESA: strategic k-mer extension for scrupulous assemblies.</title>
        <authorList>
            <person name="Souvorov A."/>
            <person name="Agarwala R."/>
            <person name="Lipman D.J."/>
        </authorList>
    </citation>
    <scope>NUCLEOTIDE SEQUENCE</scope>
    <source>
        <strain evidence="1">09-3426</strain>
    </source>
</reference>
<sequence>MTTLVFSYSHADEALRNELEKHLSPLKRTGKITTWHDRRIVPGQEFERQIDHYF</sequence>
<evidence type="ECO:0000313" key="1">
    <source>
        <dbReference type="EMBL" id="HAC6813059.1"/>
    </source>
</evidence>